<dbReference type="RefSeq" id="WP_407339206.1">
    <property type="nucleotide sequence ID" value="NZ_CP136862.1"/>
</dbReference>
<proteinExistence type="inferred from homology"/>
<dbReference type="PROSITE" id="PS00061">
    <property type="entry name" value="ADH_SHORT"/>
    <property type="match status" value="1"/>
</dbReference>
<dbReference type="Gene3D" id="3.40.50.720">
    <property type="entry name" value="NAD(P)-binding Rossmann-like Domain"/>
    <property type="match status" value="1"/>
</dbReference>
<dbReference type="PANTHER" id="PTHR42760">
    <property type="entry name" value="SHORT-CHAIN DEHYDROGENASES/REDUCTASES FAMILY MEMBER"/>
    <property type="match status" value="1"/>
</dbReference>
<dbReference type="Pfam" id="PF00106">
    <property type="entry name" value="adh_short"/>
    <property type="match status" value="1"/>
</dbReference>
<dbReference type="PANTHER" id="PTHR42760:SF135">
    <property type="entry name" value="BLL7886 PROTEIN"/>
    <property type="match status" value="1"/>
</dbReference>
<accession>A0ABZ0HTU9</accession>
<dbReference type="InterPro" id="IPR002347">
    <property type="entry name" value="SDR_fam"/>
</dbReference>
<dbReference type="PRINTS" id="PR00081">
    <property type="entry name" value="GDHRDH"/>
</dbReference>
<dbReference type="InterPro" id="IPR020904">
    <property type="entry name" value="Sc_DH/Rdtase_CS"/>
</dbReference>
<reference evidence="3 4" key="1">
    <citation type="submission" date="2023-10" db="EMBL/GenBank/DDBJ databases">
        <title>Novel methanotroph of the genus Methylocapsa from a subarctic wetland.</title>
        <authorList>
            <person name="Belova S.E."/>
            <person name="Oshkin I.Y."/>
            <person name="Miroshnikov K."/>
            <person name="Dedysh S.N."/>
        </authorList>
    </citation>
    <scope>NUCLEOTIDE SEQUENCE [LARGE SCALE GENOMIC DNA]</scope>
    <source>
        <strain evidence="3 4">RX1</strain>
    </source>
</reference>
<dbReference type="PRINTS" id="PR00080">
    <property type="entry name" value="SDRFAMILY"/>
</dbReference>
<comment type="similarity">
    <text evidence="1 2">Belongs to the short-chain dehydrogenases/reductases (SDR) family.</text>
</comment>
<dbReference type="EMBL" id="CP136862">
    <property type="protein sequence ID" value="WOJ89760.1"/>
    <property type="molecule type" value="Genomic_DNA"/>
</dbReference>
<dbReference type="InterPro" id="IPR036291">
    <property type="entry name" value="NAD(P)-bd_dom_sf"/>
</dbReference>
<keyword evidence="4" id="KW-1185">Reference proteome</keyword>
<evidence type="ECO:0000313" key="4">
    <source>
        <dbReference type="Proteomes" id="UP001626536"/>
    </source>
</evidence>
<protein>
    <submittedName>
        <fullName evidence="3">SDR family oxidoreductase</fullName>
    </submittedName>
</protein>
<name>A0ABZ0HTU9_9HYPH</name>
<dbReference type="SUPFAM" id="SSF51735">
    <property type="entry name" value="NAD(P)-binding Rossmann-fold domains"/>
    <property type="match status" value="1"/>
</dbReference>
<sequence length="227" mass="23701">MRDKVVIVTGGFGALGRAVGETALAAGAYVALIGHGQGDSIAAHDRLLTIGEVDLTELAQVHQAFETVAARWGKIDGLANVAGGFRWQTLEGGDLAIWTELFRKNLLTAATAIKAALPYLRASGGAIVNVAAAPAENAKAGMEAYAASKAGVLRLTEGAADELKDAGVRVNAILPTIIDTPRNRSDMPKADFARWVKPDQIARTILFLLSEDASGITGAKILLSSRT</sequence>
<gene>
    <name evidence="3" type="ORF">RZS28_00125</name>
</gene>
<evidence type="ECO:0000313" key="3">
    <source>
        <dbReference type="EMBL" id="WOJ89760.1"/>
    </source>
</evidence>
<dbReference type="Proteomes" id="UP001626536">
    <property type="component" value="Chromosome"/>
</dbReference>
<evidence type="ECO:0000256" key="1">
    <source>
        <dbReference type="ARBA" id="ARBA00006484"/>
    </source>
</evidence>
<evidence type="ECO:0000256" key="2">
    <source>
        <dbReference type="RuleBase" id="RU000363"/>
    </source>
</evidence>
<organism evidence="3 4">
    <name type="scientific">Methylocapsa polymorpha</name>
    <dbReference type="NCBI Taxonomy" id="3080828"/>
    <lineage>
        <taxon>Bacteria</taxon>
        <taxon>Pseudomonadati</taxon>
        <taxon>Pseudomonadota</taxon>
        <taxon>Alphaproteobacteria</taxon>
        <taxon>Hyphomicrobiales</taxon>
        <taxon>Beijerinckiaceae</taxon>
        <taxon>Methylocapsa</taxon>
    </lineage>
</organism>